<keyword evidence="1" id="KW-1133">Transmembrane helix</keyword>
<comment type="caution">
    <text evidence="2">The sequence shown here is derived from an EMBL/GenBank/DDBJ whole genome shotgun (WGS) entry which is preliminary data.</text>
</comment>
<dbReference type="AlphaFoldDB" id="A0A2U1B8C1"/>
<name>A0A2U1B8C1_9BACT</name>
<protein>
    <submittedName>
        <fullName evidence="2">Uncharacterized protein</fullName>
    </submittedName>
</protein>
<evidence type="ECO:0000256" key="1">
    <source>
        <dbReference type="SAM" id="Phobius"/>
    </source>
</evidence>
<accession>A0A2U1B8C1</accession>
<gene>
    <name evidence="2" type="ORF">C8D82_10453</name>
</gene>
<evidence type="ECO:0000313" key="3">
    <source>
        <dbReference type="Proteomes" id="UP000245959"/>
    </source>
</evidence>
<organism evidence="2 3">
    <name type="scientific">Victivallis vadensis</name>
    <dbReference type="NCBI Taxonomy" id="172901"/>
    <lineage>
        <taxon>Bacteria</taxon>
        <taxon>Pseudomonadati</taxon>
        <taxon>Lentisphaerota</taxon>
        <taxon>Lentisphaeria</taxon>
        <taxon>Victivallales</taxon>
        <taxon>Victivallaceae</taxon>
        <taxon>Victivallis</taxon>
    </lineage>
</organism>
<evidence type="ECO:0000313" key="2">
    <source>
        <dbReference type="EMBL" id="PVY44909.1"/>
    </source>
</evidence>
<feature type="transmembrane region" description="Helical" evidence="1">
    <location>
        <begin position="12"/>
        <end position="30"/>
    </location>
</feature>
<dbReference type="GeneID" id="78294223"/>
<keyword evidence="1" id="KW-0812">Transmembrane</keyword>
<sequence>MRLIDVLYWRTVFLWRILSPLPAIAIFAFIASDVAAFPYCAGMWIVAVCLFYLPASLRFRWFLRKHGGNPDELPSSVTVHLTDDDVTFTPNKLVNVEEIKLYHLHDTLFFHDERKNEWTFLRRNDFPDEEAWRVFVQVLQKQGFRCPRPLLRSIRH</sequence>
<reference evidence="2 3" key="1">
    <citation type="submission" date="2018-04" db="EMBL/GenBank/DDBJ databases">
        <title>Genomic Encyclopedia of Type Strains, Phase IV (KMG-IV): sequencing the most valuable type-strain genomes for metagenomic binning, comparative biology and taxonomic classification.</title>
        <authorList>
            <person name="Goeker M."/>
        </authorList>
    </citation>
    <scope>NUCLEOTIDE SEQUENCE [LARGE SCALE GENOMIC DNA]</scope>
    <source>
        <strain evidence="2 3">DSM 14823</strain>
    </source>
</reference>
<dbReference type="RefSeq" id="WP_116882900.1">
    <property type="nucleotide sequence ID" value="NZ_QEKH01000004.1"/>
</dbReference>
<dbReference type="Proteomes" id="UP000245959">
    <property type="component" value="Unassembled WGS sequence"/>
</dbReference>
<dbReference type="EMBL" id="QEKH01000004">
    <property type="protein sequence ID" value="PVY44909.1"/>
    <property type="molecule type" value="Genomic_DNA"/>
</dbReference>
<feature type="transmembrane region" description="Helical" evidence="1">
    <location>
        <begin position="36"/>
        <end position="55"/>
    </location>
</feature>
<keyword evidence="3" id="KW-1185">Reference proteome</keyword>
<proteinExistence type="predicted"/>
<keyword evidence="1" id="KW-0472">Membrane</keyword>